<reference evidence="1 2" key="1">
    <citation type="submission" date="2023-09" db="EMBL/GenBank/DDBJ databases">
        <title>Microbacterium fusihabitans sp. nov., Microbacterium phycihabitans sp. nov., and Microbacterium cervinum sp. nov., isolated from dried seaweeds of beach.</title>
        <authorList>
            <person name="Lee S.D."/>
        </authorList>
    </citation>
    <scope>NUCLEOTIDE SEQUENCE [LARGE SCALE GENOMIC DNA]</scope>
    <source>
        <strain evidence="1 2">KSW2-21</strain>
    </source>
</reference>
<evidence type="ECO:0000313" key="1">
    <source>
        <dbReference type="EMBL" id="MDU0326221.1"/>
    </source>
</evidence>
<proteinExistence type="predicted"/>
<protein>
    <submittedName>
        <fullName evidence="1">Uncharacterized protein</fullName>
    </submittedName>
</protein>
<comment type="caution">
    <text evidence="1">The sequence shown here is derived from an EMBL/GenBank/DDBJ whole genome shotgun (WGS) entry which is preliminary data.</text>
</comment>
<evidence type="ECO:0000313" key="2">
    <source>
        <dbReference type="Proteomes" id="UP001256673"/>
    </source>
</evidence>
<gene>
    <name evidence="1" type="ORF">RWH43_05545</name>
</gene>
<sequence>MDADSEHAKATALTNLNDVLSAASLATPGPIEVAPSGCSSVDYSWNTWDTWRMSVETPVAPGTEQSILDAIDDAFTSRGDWAVFGDDADEVLPGDGTHRFLTPRRGDPETKVTVGVDTFAHVLSVESTSGCFVTGPVSER</sequence>
<dbReference type="Proteomes" id="UP001256673">
    <property type="component" value="Unassembled WGS sequence"/>
</dbReference>
<keyword evidence="2" id="KW-1185">Reference proteome</keyword>
<accession>A0ABU3RTH8</accession>
<name>A0ABU3RTH8_9MICO</name>
<dbReference type="EMBL" id="JAWDIU010000001">
    <property type="protein sequence ID" value="MDU0326221.1"/>
    <property type="molecule type" value="Genomic_DNA"/>
</dbReference>
<organism evidence="1 2">
    <name type="scientific">Microbacterium algihabitans</name>
    <dbReference type="NCBI Taxonomy" id="3075992"/>
    <lineage>
        <taxon>Bacteria</taxon>
        <taxon>Bacillati</taxon>
        <taxon>Actinomycetota</taxon>
        <taxon>Actinomycetes</taxon>
        <taxon>Micrococcales</taxon>
        <taxon>Microbacteriaceae</taxon>
        <taxon>Microbacterium</taxon>
    </lineage>
</organism>